<evidence type="ECO:0000313" key="2">
    <source>
        <dbReference type="Proteomes" id="UP000321532"/>
    </source>
</evidence>
<keyword evidence="2" id="KW-1185">Reference proteome</keyword>
<comment type="caution">
    <text evidence="1">The sequence shown here is derived from an EMBL/GenBank/DDBJ whole genome shotgun (WGS) entry which is preliminary data.</text>
</comment>
<dbReference type="AlphaFoldDB" id="A0A512AWB4"/>
<reference evidence="1 2" key="1">
    <citation type="submission" date="2019-07" db="EMBL/GenBank/DDBJ databases">
        <title>Whole genome shotgun sequence of Adhaeribacter aerolatus NBRC 106133.</title>
        <authorList>
            <person name="Hosoyama A."/>
            <person name="Uohara A."/>
            <person name="Ohji S."/>
            <person name="Ichikawa N."/>
        </authorList>
    </citation>
    <scope>NUCLEOTIDE SEQUENCE [LARGE SCALE GENOMIC DNA]</scope>
    <source>
        <strain evidence="1 2">NBRC 106133</strain>
    </source>
</reference>
<proteinExistence type="predicted"/>
<name>A0A512AWB4_9BACT</name>
<accession>A0A512AWB4</accession>
<protein>
    <submittedName>
        <fullName evidence="1">Uncharacterized protein</fullName>
    </submittedName>
</protein>
<dbReference type="Proteomes" id="UP000321532">
    <property type="component" value="Unassembled WGS sequence"/>
</dbReference>
<sequence length="98" mass="11241">MDIGDVEKKRKANNPKIKKGSIKCFLFDLNKLELTVHLFESVLLQLTLYKIKTLINFCPSEKQLLLNAALVTDYKFNILRISRQSCCQHTASLKQNTA</sequence>
<evidence type="ECO:0000313" key="1">
    <source>
        <dbReference type="EMBL" id="GEO04012.1"/>
    </source>
</evidence>
<organism evidence="1 2">
    <name type="scientific">Adhaeribacter aerolatus</name>
    <dbReference type="NCBI Taxonomy" id="670289"/>
    <lineage>
        <taxon>Bacteria</taxon>
        <taxon>Pseudomonadati</taxon>
        <taxon>Bacteroidota</taxon>
        <taxon>Cytophagia</taxon>
        <taxon>Cytophagales</taxon>
        <taxon>Hymenobacteraceae</taxon>
        <taxon>Adhaeribacter</taxon>
    </lineage>
</organism>
<dbReference type="EMBL" id="BJYS01000009">
    <property type="protein sequence ID" value="GEO04012.1"/>
    <property type="molecule type" value="Genomic_DNA"/>
</dbReference>
<gene>
    <name evidence="1" type="ORF">AAE02nite_16760</name>
</gene>